<name>S8BJP3_DACHA</name>
<reference evidence="5" key="2">
    <citation type="submission" date="2013-04" db="EMBL/GenBank/DDBJ databases">
        <title>Genomic mechanisms accounting for the adaptation to parasitism in nematode-trapping fungi.</title>
        <authorList>
            <person name="Ahren D.G."/>
        </authorList>
    </citation>
    <scope>NUCLEOTIDE SEQUENCE [LARGE SCALE GENOMIC DNA]</scope>
    <source>
        <strain evidence="5">CBS 200.50</strain>
    </source>
</reference>
<feature type="signal peptide" evidence="1">
    <location>
        <begin position="1"/>
        <end position="22"/>
    </location>
</feature>
<evidence type="ECO:0000256" key="1">
    <source>
        <dbReference type="SAM" id="SignalP"/>
    </source>
</evidence>
<dbReference type="InterPro" id="IPR055647">
    <property type="entry name" value="DUF7223"/>
</dbReference>
<evidence type="ECO:0000259" key="2">
    <source>
        <dbReference type="Pfam" id="PF22974"/>
    </source>
</evidence>
<dbReference type="InterPro" id="IPR054293">
    <property type="entry name" value="DUF7029"/>
</dbReference>
<feature type="domain" description="DUF7223" evidence="3">
    <location>
        <begin position="292"/>
        <end position="490"/>
    </location>
</feature>
<keyword evidence="5" id="KW-1185">Reference proteome</keyword>
<evidence type="ECO:0000313" key="5">
    <source>
        <dbReference type="Proteomes" id="UP000015100"/>
    </source>
</evidence>
<keyword evidence="1" id="KW-0732">Signal</keyword>
<dbReference type="AlphaFoldDB" id="S8BJP3"/>
<dbReference type="OrthoDB" id="5423570at2759"/>
<evidence type="ECO:0000313" key="4">
    <source>
        <dbReference type="EMBL" id="EPS39548.1"/>
    </source>
</evidence>
<reference evidence="4 5" key="1">
    <citation type="journal article" date="2013" name="PLoS Genet.">
        <title>Genomic mechanisms accounting for the adaptation to parasitism in nematode-trapping fungi.</title>
        <authorList>
            <person name="Meerupati T."/>
            <person name="Andersson K.M."/>
            <person name="Friman E."/>
            <person name="Kumar D."/>
            <person name="Tunlid A."/>
            <person name="Ahren D."/>
        </authorList>
    </citation>
    <scope>NUCLEOTIDE SEQUENCE [LARGE SCALE GENOMIC DNA]</scope>
    <source>
        <strain evidence="4 5">CBS 200.50</strain>
    </source>
</reference>
<dbReference type="Proteomes" id="UP000015100">
    <property type="component" value="Unassembled WGS sequence"/>
</dbReference>
<feature type="domain" description="DUF7029" evidence="2">
    <location>
        <begin position="127"/>
        <end position="228"/>
    </location>
</feature>
<organism evidence="4 5">
    <name type="scientific">Dactylellina haptotyla (strain CBS 200.50)</name>
    <name type="common">Nematode-trapping fungus</name>
    <name type="synonym">Monacrosporium haptotylum</name>
    <dbReference type="NCBI Taxonomy" id="1284197"/>
    <lineage>
        <taxon>Eukaryota</taxon>
        <taxon>Fungi</taxon>
        <taxon>Dikarya</taxon>
        <taxon>Ascomycota</taxon>
        <taxon>Pezizomycotina</taxon>
        <taxon>Orbiliomycetes</taxon>
        <taxon>Orbiliales</taxon>
        <taxon>Orbiliaceae</taxon>
        <taxon>Dactylellina</taxon>
    </lineage>
</organism>
<dbReference type="Pfam" id="PF22974">
    <property type="entry name" value="DUF7029"/>
    <property type="match status" value="1"/>
</dbReference>
<gene>
    <name evidence="4" type="ORF">H072_6725</name>
</gene>
<accession>S8BJP3</accession>
<dbReference type="HOGENOM" id="CLU_350216_0_0_1"/>
<protein>
    <submittedName>
        <fullName evidence="4">Uncharacterized protein</fullName>
    </submittedName>
</protein>
<feature type="chain" id="PRO_5004548428" evidence="1">
    <location>
        <begin position="23"/>
        <end position="804"/>
    </location>
</feature>
<proteinExistence type="predicted"/>
<dbReference type="EMBL" id="AQGS01000467">
    <property type="protein sequence ID" value="EPS39548.1"/>
    <property type="molecule type" value="Genomic_DNA"/>
</dbReference>
<dbReference type="Pfam" id="PF23865">
    <property type="entry name" value="DUF7223"/>
    <property type="match status" value="1"/>
</dbReference>
<evidence type="ECO:0000259" key="3">
    <source>
        <dbReference type="Pfam" id="PF23865"/>
    </source>
</evidence>
<sequence length="804" mass="90758">MISKNLITALLACGLGAELASAGPLVPPKMPPTAKPSSYQPMQPGSWITPNGYREMTFISGDSMLPTHLRKRADDPARLKLKKSVTLHFRHTEKKHKKRDDKLGDMTQEEFDNYVASITAEPWSDDKTSHPIIEFDGFKELIKDQKFESDYKNFKITMKFNSAADFQQAQKEWDLDPKDHDDFFYLIVDATTAESPDTKRLTPWQVQSVTMQKDQVVVLEAYPMAWDVLGKLDMKFFTERPNANKARDLTKRLGVDFAPSVDIPISINKAKKPIKLFEWPIFQLTPKQKYEKKVVVECAECWTEGMLHLGAHIRTSWWWVEEASFDAAIKFKGVVDVTATVEVTTKINEKKEELISWGKDLANVPVTPLTIFGIINLGPEVTLGIHGDLSVSGKIKVGAKLEADIDSRFKIDLVNLGSFDLSTIKGPQVKLTPHLDRLEAAATATMSLVTGVGISANILGNGLASKAEILLPKFEHKIEGGFREDGFCEDYVKKDKTYEKSEKTKGEKWGVASRRRLGFQVKFSAFTGEGLLKGVLSDITWKPDFLNQMWDITSPSCVTFKDIQTLFTGKAQDGKKGEITEGDRRLMKVQTAEEAVRKQQAEYWGEYKRVRFDDTLPFIEFEYRPTVGPIEVMKWQDAEEPEDVRIIEADGKETVKKSMRKVRKLVKTTVQGPKMEEFYKITNINKGQIVGIGQTELQGPMKGFRKFHACRFTTKDPRTNKNIEFLACLSKDPYIRSKTACPYSPKLKDLLEASKKKLPPTGNYADPALCHSQQKYVEFYASDDEKVEPTIGNGKDKGKGKVNA</sequence>
<comment type="caution">
    <text evidence="4">The sequence shown here is derived from an EMBL/GenBank/DDBJ whole genome shotgun (WGS) entry which is preliminary data.</text>
</comment>